<dbReference type="GO" id="GO:0003677">
    <property type="term" value="F:DNA binding"/>
    <property type="evidence" value="ECO:0007669"/>
    <property type="project" value="InterPro"/>
</dbReference>
<dbReference type="STRING" id="269670.SAMN02982927_02335"/>
<evidence type="ECO:0000313" key="2">
    <source>
        <dbReference type="Proteomes" id="UP000198752"/>
    </source>
</evidence>
<protein>
    <submittedName>
        <fullName evidence="1">Arsenical resistance operon trans-acting repressor ArsD</fullName>
    </submittedName>
</protein>
<reference evidence="2" key="1">
    <citation type="submission" date="2016-10" db="EMBL/GenBank/DDBJ databases">
        <authorList>
            <person name="Varghese N."/>
            <person name="Submissions S."/>
        </authorList>
    </citation>
    <scope>NUCLEOTIDE SEQUENCE [LARGE SCALE GENOMIC DNA]</scope>
    <source>
        <strain evidence="2">ATCC 700379</strain>
    </source>
</reference>
<gene>
    <name evidence="1" type="ORF">SAMN02982927_02335</name>
</gene>
<dbReference type="Pfam" id="PF06953">
    <property type="entry name" value="ArsD"/>
    <property type="match status" value="1"/>
</dbReference>
<keyword evidence="2" id="KW-1185">Reference proteome</keyword>
<dbReference type="InterPro" id="IPR010712">
    <property type="entry name" value="Arsenical-R_ArsD"/>
</dbReference>
<evidence type="ECO:0000313" key="1">
    <source>
        <dbReference type="EMBL" id="SFG65035.1"/>
    </source>
</evidence>
<dbReference type="AlphaFoldDB" id="A0A1I2TJD6"/>
<dbReference type="Proteomes" id="UP000198752">
    <property type="component" value="Unassembled WGS sequence"/>
</dbReference>
<sequence>MERIQIFEPAMCCSTGVCGPSVDQELIRITGAVGNLRKNGFNISRFNLTSDPAAFVQNQAIHDLLEDEGMSVLPATIADGKVVKKGTYPTNQELADWSGVSIDKISKKQQFQIKLNVSK</sequence>
<accession>A0A1I2TJD6</accession>
<dbReference type="EMBL" id="FOOY01000016">
    <property type="protein sequence ID" value="SFG65035.1"/>
    <property type="molecule type" value="Genomic_DNA"/>
</dbReference>
<name>A0A1I2TJD6_9BACL</name>
<proteinExistence type="predicted"/>
<dbReference type="NCBIfam" id="NF033727">
    <property type="entry name" value="chaperon_ArsD"/>
    <property type="match status" value="1"/>
</dbReference>
<dbReference type="OrthoDB" id="9801358at2"/>
<dbReference type="GO" id="GO:0046685">
    <property type="term" value="P:response to arsenic-containing substance"/>
    <property type="evidence" value="ECO:0007669"/>
    <property type="project" value="InterPro"/>
</dbReference>
<dbReference type="RefSeq" id="WP_093673154.1">
    <property type="nucleotide sequence ID" value="NZ_FOOY01000016.1"/>
</dbReference>
<dbReference type="Gene3D" id="3.40.30.10">
    <property type="entry name" value="Glutaredoxin"/>
    <property type="match status" value="1"/>
</dbReference>
<dbReference type="GO" id="GO:0045892">
    <property type="term" value="P:negative regulation of DNA-templated transcription"/>
    <property type="evidence" value="ECO:0007669"/>
    <property type="project" value="InterPro"/>
</dbReference>
<organism evidence="1 2">
    <name type="scientific">Sporolactobacillus nakayamae</name>
    <dbReference type="NCBI Taxonomy" id="269670"/>
    <lineage>
        <taxon>Bacteria</taxon>
        <taxon>Bacillati</taxon>
        <taxon>Bacillota</taxon>
        <taxon>Bacilli</taxon>
        <taxon>Bacillales</taxon>
        <taxon>Sporolactobacillaceae</taxon>
        <taxon>Sporolactobacillus</taxon>
    </lineage>
</organism>